<sequence length="626" mass="65763">MIILLTVLALDASNAAVTLRFSDGKYIDDDGNPFSPRIAKPALVSVIANDGGLFAMFAGSSIGDIALDNTDGRLDYLADYAVDGRAATVSVFEGGTVTDRFVGTVGRMTEQDGQVIFALKARQETLGNQHPLDTYAGTNVLPAGIEGTADTISGNVKPKVFGDCRNMSPVLVNSALLIYQVSSRADCVITAVYDDGIRLSNYQVNGALSVGATSIAVDTGIGDIPAGARVMFSNHQTIYTVATGLAAGIIELGTGLAVAVPNNAFLEVVDFYADTTALQFTDYFVDGDHGAGDTSVAVASGVGAIIAGDKVSFGSHVAIYSVATGLSGGVVILDDGLVEAVGDGDVVHVLGTDSPALWGSFQGYFRLSAKPFGAVTCDAISVNGSGVVHKAGDVLALLADEVGFTVDSSGVAEINGAGVLGRYVDSAATTLELFNKVMASVAGFYYFVGGEIFLNLLAAPASTEDWQLQDWEIISISRSATGLGSNGLPIYSVQCQFDRIETVQASIDGNVSSYWRQRLKTQYREQTGVDSAVLTRHPLSILLKIESLLRYSGNVATLLARLMPIVKVRRDVVDVVVDRVRVKSYLIGSTGKIFNDRLGYSAGRKLVLIGYKIDDDLGQVTLSLFG</sequence>
<reference evidence="1 2" key="1">
    <citation type="submission" date="2017-11" db="EMBL/GenBank/DDBJ databases">
        <title>Draft Genome Sequence of Methylobacter psychrotolerans Sph1T, an Obligate Methanotroph from Low-Temperature Environments.</title>
        <authorList>
            <person name="Oshkin I.Y."/>
            <person name="Miroshnikov K."/>
            <person name="Belova S.E."/>
            <person name="Korzhenkov A."/>
            <person name="Toshchakov S.V."/>
            <person name="Dedysh S.N."/>
        </authorList>
    </citation>
    <scope>NUCLEOTIDE SEQUENCE [LARGE SCALE GENOMIC DNA]</scope>
    <source>
        <strain evidence="1 2">Sph1</strain>
    </source>
</reference>
<accession>A0A2S5CGL7</accession>
<proteinExistence type="predicted"/>
<organism evidence="1 2">
    <name type="scientific">Methylovulum psychrotolerans</name>
    <dbReference type="NCBI Taxonomy" id="1704499"/>
    <lineage>
        <taxon>Bacteria</taxon>
        <taxon>Pseudomonadati</taxon>
        <taxon>Pseudomonadota</taxon>
        <taxon>Gammaproteobacteria</taxon>
        <taxon>Methylococcales</taxon>
        <taxon>Methylococcaceae</taxon>
        <taxon>Methylovulum</taxon>
    </lineage>
</organism>
<evidence type="ECO:0000313" key="1">
    <source>
        <dbReference type="EMBL" id="POZ49907.1"/>
    </source>
</evidence>
<protein>
    <submittedName>
        <fullName evidence="1">Uncharacterized protein</fullName>
    </submittedName>
</protein>
<dbReference type="RefSeq" id="WP_103975769.1">
    <property type="nucleotide sequence ID" value="NZ_PGFZ01000020.1"/>
</dbReference>
<name>A0A2S5CGL7_9GAMM</name>
<dbReference type="Proteomes" id="UP000237423">
    <property type="component" value="Unassembled WGS sequence"/>
</dbReference>
<dbReference type="AlphaFoldDB" id="A0A2S5CGL7"/>
<gene>
    <name evidence="1" type="ORF">AADEFJLK_04353</name>
</gene>
<comment type="caution">
    <text evidence="1">The sequence shown here is derived from an EMBL/GenBank/DDBJ whole genome shotgun (WGS) entry which is preliminary data.</text>
</comment>
<evidence type="ECO:0000313" key="2">
    <source>
        <dbReference type="Proteomes" id="UP000237423"/>
    </source>
</evidence>
<dbReference type="EMBL" id="PGFZ01000020">
    <property type="protein sequence ID" value="POZ49907.1"/>
    <property type="molecule type" value="Genomic_DNA"/>
</dbReference>